<proteinExistence type="predicted"/>
<evidence type="ECO:0000313" key="2">
    <source>
        <dbReference type="EMBL" id="BBG94148.1"/>
    </source>
</evidence>
<dbReference type="EMBL" id="AP019297">
    <property type="protein sequence ID" value="BBG94148.1"/>
    <property type="molecule type" value="Genomic_DNA"/>
</dbReference>
<sequence length="111" mass="12285">KKLFSSLELLELKESCGSDFRISWFRLTERFNLGMSSSGDSSQEGLNVDLGDGSASGTGNKTKQGRGQGICNWCGTIEFCPEQQPLIHVFKGYMKNRNVEVQKNNSTNSDL</sequence>
<name>A0A4Y1QQP8_PRUDU</name>
<feature type="non-terminal residue" evidence="2">
    <location>
        <position position="1"/>
    </location>
</feature>
<gene>
    <name evidence="2" type="ORF">Prudu_002362</name>
</gene>
<organism evidence="2">
    <name type="scientific">Prunus dulcis</name>
    <name type="common">Almond</name>
    <name type="synonym">Amygdalus dulcis</name>
    <dbReference type="NCBI Taxonomy" id="3755"/>
    <lineage>
        <taxon>Eukaryota</taxon>
        <taxon>Viridiplantae</taxon>
        <taxon>Streptophyta</taxon>
        <taxon>Embryophyta</taxon>
        <taxon>Tracheophyta</taxon>
        <taxon>Spermatophyta</taxon>
        <taxon>Magnoliopsida</taxon>
        <taxon>eudicotyledons</taxon>
        <taxon>Gunneridae</taxon>
        <taxon>Pentapetalae</taxon>
        <taxon>rosids</taxon>
        <taxon>fabids</taxon>
        <taxon>Rosales</taxon>
        <taxon>Rosaceae</taxon>
        <taxon>Amygdaloideae</taxon>
        <taxon>Amygdaleae</taxon>
        <taxon>Prunus</taxon>
    </lineage>
</organism>
<dbReference type="AlphaFoldDB" id="A0A4Y1QQP8"/>
<evidence type="ECO:0000256" key="1">
    <source>
        <dbReference type="SAM" id="MobiDB-lite"/>
    </source>
</evidence>
<feature type="compositionally biased region" description="Polar residues" evidence="1">
    <location>
        <begin position="36"/>
        <end position="45"/>
    </location>
</feature>
<accession>A0A4Y1QQP8</accession>
<reference evidence="2" key="1">
    <citation type="journal article" date="2019" name="Science">
        <title>Mutation of a bHLH transcription factor allowed almond domestication.</title>
        <authorList>
            <person name="Sanchez-Perez R."/>
            <person name="Pavan S."/>
            <person name="Mazzeo R."/>
            <person name="Moldovan C."/>
            <person name="Aiese Cigliano R."/>
            <person name="Del Cueto J."/>
            <person name="Ricciardi F."/>
            <person name="Lotti C."/>
            <person name="Ricciardi L."/>
            <person name="Dicenta F."/>
            <person name="Lopez-Marques R.L."/>
            <person name="Lindberg Moller B."/>
        </authorList>
    </citation>
    <scope>NUCLEOTIDE SEQUENCE</scope>
</reference>
<protein>
    <submittedName>
        <fullName evidence="2">Uncharacterized protein</fullName>
    </submittedName>
</protein>
<feature type="region of interest" description="Disordered" evidence="1">
    <location>
        <begin position="36"/>
        <end position="66"/>
    </location>
</feature>